<comment type="caution">
    <text evidence="2">The sequence shown here is derived from an EMBL/GenBank/DDBJ whole genome shotgun (WGS) entry which is preliminary data.</text>
</comment>
<accession>A0ABV8K193</accession>
<dbReference type="GO" id="GO:0016787">
    <property type="term" value="F:hydrolase activity"/>
    <property type="evidence" value="ECO:0007669"/>
    <property type="project" value="UniProtKB-KW"/>
</dbReference>
<dbReference type="RefSeq" id="WP_192462829.1">
    <property type="nucleotide sequence ID" value="NZ_JACYFJ010000005.1"/>
</dbReference>
<dbReference type="PROSITE" id="PS51257">
    <property type="entry name" value="PROKAR_LIPOPROTEIN"/>
    <property type="match status" value="1"/>
</dbReference>
<keyword evidence="3" id="KW-1185">Reference proteome</keyword>
<evidence type="ECO:0000313" key="3">
    <source>
        <dbReference type="Proteomes" id="UP001595814"/>
    </source>
</evidence>
<dbReference type="Gene3D" id="2.60.120.380">
    <property type="match status" value="1"/>
</dbReference>
<proteinExistence type="predicted"/>
<dbReference type="Gene3D" id="2.60.120.560">
    <property type="entry name" value="Exo-inulinase, domain 1"/>
    <property type="match status" value="1"/>
</dbReference>
<keyword evidence="2" id="KW-0378">Hydrolase</keyword>
<sequence>MKNTLSALIFIFFLSACTESEKMTQKDTENSSEMVIPFTAINLIDFGSFQHNSNNWQIVGDVYVNRFEENSIHSEEGIGVLLNKPTNDSKNHLITNFEHGDLELEVDVMIPYKSNSGIYFQGRYEVQLFDSWGVDHPTYTDMGGIYQRWDDNRAGEDKGFDGHSPKENASKAPGLWQHLRVIFHAPKFDFSGNKIANATFEKVWLNDVLIHEDVELSGPTRSGLSNEEVEKGPLMIQGDHGPVAFRNLKYKSYDDYQLALSNLKVVEYDYKGVHIPNLDTIPVLRKLAVDSVSSSVITENRVFRLVEYNGDLIVPKTGEYLFQTKFHSAGGALLIDGDTIVMQDGSFEVNNPGRNIVELKKGKTPFQFIYNKNNQWTKGFEIGYEGPGIQLQKLSAPGSLVFHEVNDNDKVVLEAHSSVVAQRGFFMHNNIKRTHTIAVGSPVGTHFNYDLSSGTLLAAWSGTFYDVTDMWHNRGIEQLGRPMGFTLLFSGKPQFASLDSEKAVWPENDFAASPQNYDGYELNEQGYPIFLRTISGVQVLDKLEPLGTYRSLNRKITKKGDKAIWHRLAEGDAIKELPDGTFLVDGANYFIEIKTEGITPTLRNNEGTEEMLVKVPAGNSSLEYNIIW</sequence>
<feature type="domain" description="3-keto-alpha-glucoside-1,2-lyase/3-keto-2-hydroxy-glucal hydratase" evidence="1">
    <location>
        <begin position="52"/>
        <end position="249"/>
    </location>
</feature>
<name>A0ABV8K193_9FLAO</name>
<dbReference type="InterPro" id="IPR010496">
    <property type="entry name" value="AL/BT2_dom"/>
</dbReference>
<evidence type="ECO:0000313" key="2">
    <source>
        <dbReference type="EMBL" id="MFC4098035.1"/>
    </source>
</evidence>
<organism evidence="2 3">
    <name type="scientific">Euzebyella saccharophila</name>
    <dbReference type="NCBI Taxonomy" id="679664"/>
    <lineage>
        <taxon>Bacteria</taxon>
        <taxon>Pseudomonadati</taxon>
        <taxon>Bacteroidota</taxon>
        <taxon>Flavobacteriia</taxon>
        <taxon>Flavobacteriales</taxon>
        <taxon>Flavobacteriaceae</taxon>
        <taxon>Euzebyella</taxon>
    </lineage>
</organism>
<dbReference type="Pfam" id="PF06439">
    <property type="entry name" value="3keto-disac_hyd"/>
    <property type="match status" value="1"/>
</dbReference>
<evidence type="ECO:0000259" key="1">
    <source>
        <dbReference type="Pfam" id="PF06439"/>
    </source>
</evidence>
<dbReference type="Proteomes" id="UP001595814">
    <property type="component" value="Unassembled WGS sequence"/>
</dbReference>
<reference evidence="3" key="1">
    <citation type="journal article" date="2019" name="Int. J. Syst. Evol. Microbiol.">
        <title>The Global Catalogue of Microorganisms (GCM) 10K type strain sequencing project: providing services to taxonomists for standard genome sequencing and annotation.</title>
        <authorList>
            <consortium name="The Broad Institute Genomics Platform"/>
            <consortium name="The Broad Institute Genome Sequencing Center for Infectious Disease"/>
            <person name="Wu L."/>
            <person name="Ma J."/>
        </authorList>
    </citation>
    <scope>NUCLEOTIDE SEQUENCE [LARGE SCALE GENOMIC DNA]</scope>
    <source>
        <strain evidence="3">CECT 7477</strain>
    </source>
</reference>
<gene>
    <name evidence="2" type="ORF">ACFOUT_19275</name>
</gene>
<protein>
    <submittedName>
        <fullName evidence="2">Family 16 glycoside hydrolase</fullName>
    </submittedName>
</protein>
<dbReference type="EMBL" id="JBHSAW010000025">
    <property type="protein sequence ID" value="MFC4098035.1"/>
    <property type="molecule type" value="Genomic_DNA"/>
</dbReference>